<dbReference type="SMART" id="SM00530">
    <property type="entry name" value="HTH_XRE"/>
    <property type="match status" value="1"/>
</dbReference>
<sequence length="63" mass="7329">MNSLITIREQHNMTQTELARKLGISPQRYNLYEKGKRNLPISIAVKISQIFKISLDEIFLPNN</sequence>
<dbReference type="PANTHER" id="PTHR46558">
    <property type="entry name" value="TRACRIPTIONAL REGULATORY PROTEIN-RELATED-RELATED"/>
    <property type="match status" value="1"/>
</dbReference>
<proteinExistence type="predicted"/>
<protein>
    <submittedName>
        <fullName evidence="3">XRE family transcriptional regulator</fullName>
    </submittedName>
</protein>
<dbReference type="Proteomes" id="UP000326961">
    <property type="component" value="Chromosome"/>
</dbReference>
<dbReference type="PANTHER" id="PTHR46558:SF4">
    <property type="entry name" value="DNA-BIDING PHAGE PROTEIN"/>
    <property type="match status" value="1"/>
</dbReference>
<dbReference type="Pfam" id="PF01381">
    <property type="entry name" value="HTH_3"/>
    <property type="match status" value="1"/>
</dbReference>
<dbReference type="AlphaFoldDB" id="A0A5P3XBT5"/>
<dbReference type="Gene3D" id="1.10.260.40">
    <property type="entry name" value="lambda repressor-like DNA-binding domains"/>
    <property type="match status" value="1"/>
</dbReference>
<keyword evidence="1" id="KW-0238">DNA-binding</keyword>
<name>A0A5P3XBT5_PARBF</name>
<evidence type="ECO:0000256" key="1">
    <source>
        <dbReference type="ARBA" id="ARBA00023125"/>
    </source>
</evidence>
<gene>
    <name evidence="3" type="ORF">D4A35_00355</name>
</gene>
<feature type="domain" description="HTH cro/C1-type" evidence="2">
    <location>
        <begin position="4"/>
        <end position="58"/>
    </location>
</feature>
<dbReference type="SUPFAM" id="SSF47413">
    <property type="entry name" value="lambda repressor-like DNA-binding domains"/>
    <property type="match status" value="1"/>
</dbReference>
<evidence type="ECO:0000259" key="2">
    <source>
        <dbReference type="PROSITE" id="PS50943"/>
    </source>
</evidence>
<dbReference type="GO" id="GO:0003677">
    <property type="term" value="F:DNA binding"/>
    <property type="evidence" value="ECO:0007669"/>
    <property type="project" value="UniProtKB-KW"/>
</dbReference>
<dbReference type="InterPro" id="IPR010982">
    <property type="entry name" value="Lambda_DNA-bd_dom_sf"/>
</dbReference>
<dbReference type="CDD" id="cd00093">
    <property type="entry name" value="HTH_XRE"/>
    <property type="match status" value="1"/>
</dbReference>
<reference evidence="3 4" key="1">
    <citation type="submission" date="2018-09" db="EMBL/GenBank/DDBJ databases">
        <title>A clostridial neurotoxin that targets Anopheles mosquitoes.</title>
        <authorList>
            <person name="Contreras E."/>
            <person name="Masuyer G."/>
            <person name="Qureshi N."/>
            <person name="Chawla S."/>
            <person name="Lim H.L."/>
            <person name="Chen J."/>
            <person name="Stenmark P."/>
            <person name="Gill S."/>
        </authorList>
    </citation>
    <scope>NUCLEOTIDE SEQUENCE [LARGE SCALE GENOMIC DNA]</scope>
    <source>
        <strain evidence="3 4">Cbm</strain>
    </source>
</reference>
<dbReference type="RefSeq" id="WP_150885161.1">
    <property type="nucleotide sequence ID" value="NZ_CP032452.1"/>
</dbReference>
<dbReference type="EMBL" id="CP032452">
    <property type="protein sequence ID" value="QEZ67455.1"/>
    <property type="molecule type" value="Genomic_DNA"/>
</dbReference>
<organism evidence="3 4">
    <name type="scientific">Paraclostridium bifermentans</name>
    <name type="common">Clostridium bifermentans</name>
    <dbReference type="NCBI Taxonomy" id="1490"/>
    <lineage>
        <taxon>Bacteria</taxon>
        <taxon>Bacillati</taxon>
        <taxon>Bacillota</taxon>
        <taxon>Clostridia</taxon>
        <taxon>Peptostreptococcales</taxon>
        <taxon>Peptostreptococcaceae</taxon>
        <taxon>Paraclostridium</taxon>
    </lineage>
</organism>
<accession>A0A5P3XBT5</accession>
<dbReference type="PROSITE" id="PS50943">
    <property type="entry name" value="HTH_CROC1"/>
    <property type="match status" value="1"/>
</dbReference>
<evidence type="ECO:0000313" key="4">
    <source>
        <dbReference type="Proteomes" id="UP000326961"/>
    </source>
</evidence>
<evidence type="ECO:0000313" key="3">
    <source>
        <dbReference type="EMBL" id="QEZ67455.1"/>
    </source>
</evidence>
<dbReference type="InterPro" id="IPR001387">
    <property type="entry name" value="Cro/C1-type_HTH"/>
</dbReference>